<comment type="caution">
    <text evidence="1">The sequence shown here is derived from an EMBL/GenBank/DDBJ whole genome shotgun (WGS) entry which is preliminary data.</text>
</comment>
<organism evidence="1 2">
    <name type="scientific">Rhodoferax ferrireducens</name>
    <dbReference type="NCBI Taxonomy" id="192843"/>
    <lineage>
        <taxon>Bacteria</taxon>
        <taxon>Pseudomonadati</taxon>
        <taxon>Pseudomonadota</taxon>
        <taxon>Betaproteobacteria</taxon>
        <taxon>Burkholderiales</taxon>
        <taxon>Comamonadaceae</taxon>
        <taxon>Rhodoferax</taxon>
    </lineage>
</organism>
<evidence type="ECO:0000313" key="2">
    <source>
        <dbReference type="Proteomes" id="UP000192505"/>
    </source>
</evidence>
<proteinExistence type="predicted"/>
<sequence length="125" mass="13788">MAIVVKHQTTAEKSPTVKDGTYKAHLTNIKQFANAYGQRIGFEFCIDGGEYDSDKVMRSTAPQLTKQSKLAEVIEGMLGRPLTDKEISKGFDLEELLGMACNILVLQSKSKTGVVYANVERVFKA</sequence>
<name>A0A1W9KNL1_9BURK</name>
<accession>A0A1W9KNL1</accession>
<reference evidence="1 2" key="1">
    <citation type="submission" date="2017-01" db="EMBL/GenBank/DDBJ databases">
        <title>Novel large sulfur bacteria in the metagenomes of groundwater-fed chemosynthetic microbial mats in the Lake Huron basin.</title>
        <authorList>
            <person name="Sharrar A.M."/>
            <person name="Flood B.E."/>
            <person name="Bailey J.V."/>
            <person name="Jones D.S."/>
            <person name="Biddanda B."/>
            <person name="Ruberg S.A."/>
            <person name="Marcus D.N."/>
            <person name="Dick G.J."/>
        </authorList>
    </citation>
    <scope>NUCLEOTIDE SEQUENCE [LARGE SCALE GENOMIC DNA]</scope>
    <source>
        <strain evidence="1">A7</strain>
    </source>
</reference>
<gene>
    <name evidence="1" type="ORF">BWK72_20660</name>
</gene>
<dbReference type="Proteomes" id="UP000192505">
    <property type="component" value="Unassembled WGS sequence"/>
</dbReference>
<dbReference type="EMBL" id="MTEI01000038">
    <property type="protein sequence ID" value="OQW85747.1"/>
    <property type="molecule type" value="Genomic_DNA"/>
</dbReference>
<evidence type="ECO:0000313" key="1">
    <source>
        <dbReference type="EMBL" id="OQW85747.1"/>
    </source>
</evidence>
<protein>
    <submittedName>
        <fullName evidence="1">Uncharacterized protein</fullName>
    </submittedName>
</protein>
<dbReference type="AlphaFoldDB" id="A0A1W9KNL1"/>